<name>A0A835E5E6_9POAL</name>
<dbReference type="OrthoDB" id="619048at2759"/>
<evidence type="ECO:0000313" key="3">
    <source>
        <dbReference type="EMBL" id="KAF8664553.1"/>
    </source>
</evidence>
<evidence type="ECO:0000256" key="1">
    <source>
        <dbReference type="SAM" id="MobiDB-lite"/>
    </source>
</evidence>
<feature type="region of interest" description="Disordered" evidence="1">
    <location>
        <begin position="1"/>
        <end position="54"/>
    </location>
</feature>
<gene>
    <name evidence="3" type="ORF">HU200_054735</name>
</gene>
<dbReference type="AlphaFoldDB" id="A0A835E5E6"/>
<proteinExistence type="predicted"/>
<feature type="compositionally biased region" description="Low complexity" evidence="1">
    <location>
        <begin position="35"/>
        <end position="47"/>
    </location>
</feature>
<dbReference type="PANTHER" id="PTHR33165:SF63">
    <property type="entry name" value="OS03G0792300 PROTEIN"/>
    <property type="match status" value="1"/>
</dbReference>
<feature type="domain" description="KIB1-4 beta-propeller" evidence="2">
    <location>
        <begin position="142"/>
        <end position="392"/>
    </location>
</feature>
<protein>
    <recommendedName>
        <fullName evidence="2">KIB1-4 beta-propeller domain-containing protein</fullName>
    </recommendedName>
</protein>
<evidence type="ECO:0000313" key="4">
    <source>
        <dbReference type="Proteomes" id="UP000636709"/>
    </source>
</evidence>
<dbReference type="Proteomes" id="UP000636709">
    <property type="component" value="Unassembled WGS sequence"/>
</dbReference>
<sequence length="448" mass="49496">MATHTRSPSSDETVPSRGSKAKRSCTTAKPPLPPSALALATTSSWPAKRARGPRRARLPIGGRSWAALDYGLAGVIAERALADDVSAYMSFRAVCREWRRGTEDIPGQPMGCLLDRRFHPRWWIMLREEAPPGPAGRHRRRFLNVSTGQCVQTELPELDGHHLLGATAEGLLALVDVSTHVVRVLNPVTRQLAAELPSLSSPDPLLFPRIRRIADGFEVRGIGLADDSTVAFCLGCDLLVARPGDDGWASVKAPGYGWRVLSAMSFSGRFYCATNYRAVMALESGSDNQWRLEVVAQIPFIVNPRTLDAVHLFESDGELLLLRSWLPPRRPGDDGKCTRRYQVYRVHLDAHKVVYVRGLRGRAVFVGKVRALSVSAAAFPSIRSNTVYLGYDLAERMQYGAAAYNLHDRRITELGNKKGEGWAWMRPCGIGEYLSWYVSGECGGMEEI</sequence>
<dbReference type="EMBL" id="JACEFO010002349">
    <property type="protein sequence ID" value="KAF8664553.1"/>
    <property type="molecule type" value="Genomic_DNA"/>
</dbReference>
<dbReference type="PANTHER" id="PTHR33165">
    <property type="entry name" value="F-BOX DOMAIN CONTAINING PROTEIN-LIKE-RELATED"/>
    <property type="match status" value="1"/>
</dbReference>
<evidence type="ECO:0000259" key="2">
    <source>
        <dbReference type="Pfam" id="PF03478"/>
    </source>
</evidence>
<organism evidence="3 4">
    <name type="scientific">Digitaria exilis</name>
    <dbReference type="NCBI Taxonomy" id="1010633"/>
    <lineage>
        <taxon>Eukaryota</taxon>
        <taxon>Viridiplantae</taxon>
        <taxon>Streptophyta</taxon>
        <taxon>Embryophyta</taxon>
        <taxon>Tracheophyta</taxon>
        <taxon>Spermatophyta</taxon>
        <taxon>Magnoliopsida</taxon>
        <taxon>Liliopsida</taxon>
        <taxon>Poales</taxon>
        <taxon>Poaceae</taxon>
        <taxon>PACMAD clade</taxon>
        <taxon>Panicoideae</taxon>
        <taxon>Panicodae</taxon>
        <taxon>Paniceae</taxon>
        <taxon>Anthephorinae</taxon>
        <taxon>Digitaria</taxon>
    </lineage>
</organism>
<keyword evidence="4" id="KW-1185">Reference proteome</keyword>
<dbReference type="InterPro" id="IPR005174">
    <property type="entry name" value="KIB1-4_b-propeller"/>
</dbReference>
<reference evidence="3" key="1">
    <citation type="submission" date="2020-07" db="EMBL/GenBank/DDBJ databases">
        <title>Genome sequence and genetic diversity analysis of an under-domesticated orphan crop, white fonio (Digitaria exilis).</title>
        <authorList>
            <person name="Bennetzen J.L."/>
            <person name="Chen S."/>
            <person name="Ma X."/>
            <person name="Wang X."/>
            <person name="Yssel A.E.J."/>
            <person name="Chaluvadi S.R."/>
            <person name="Johnson M."/>
            <person name="Gangashetty P."/>
            <person name="Hamidou F."/>
            <person name="Sanogo M.D."/>
            <person name="Zwaenepoel A."/>
            <person name="Wallace J."/>
            <person name="Van De Peer Y."/>
            <person name="Van Deynze A."/>
        </authorList>
    </citation>
    <scope>NUCLEOTIDE SEQUENCE</scope>
    <source>
        <tissue evidence="3">Leaves</tissue>
    </source>
</reference>
<dbReference type="Pfam" id="PF03478">
    <property type="entry name" value="Beta-prop_KIB1-4"/>
    <property type="match status" value="1"/>
</dbReference>
<accession>A0A835E5E6</accession>
<feature type="compositionally biased region" description="Polar residues" evidence="1">
    <location>
        <begin position="1"/>
        <end position="13"/>
    </location>
</feature>
<comment type="caution">
    <text evidence="3">The sequence shown here is derived from an EMBL/GenBank/DDBJ whole genome shotgun (WGS) entry which is preliminary data.</text>
</comment>